<keyword evidence="5" id="KW-0479">Metal-binding</keyword>
<feature type="compositionally biased region" description="Polar residues" evidence="13">
    <location>
        <begin position="165"/>
        <end position="178"/>
    </location>
</feature>
<dbReference type="InterPro" id="IPR000719">
    <property type="entry name" value="Prot_kinase_dom"/>
</dbReference>
<evidence type="ECO:0000256" key="2">
    <source>
        <dbReference type="ARBA" id="ARBA00022527"/>
    </source>
</evidence>
<evidence type="ECO:0000313" key="17">
    <source>
        <dbReference type="Proteomes" id="UP000822688"/>
    </source>
</evidence>
<dbReference type="GO" id="GO:0004674">
    <property type="term" value="F:protein serine/threonine kinase activity"/>
    <property type="evidence" value="ECO:0007669"/>
    <property type="project" value="UniProtKB-KW"/>
</dbReference>
<dbReference type="PROSITE" id="PS51285">
    <property type="entry name" value="AGC_KINASE_CTER"/>
    <property type="match status" value="1"/>
</dbReference>
<dbReference type="EC" id="2.7.11.1" evidence="1"/>
<protein>
    <recommendedName>
        <fullName evidence="1">non-specific serine/threonine protein kinase</fullName>
        <ecNumber evidence="1">2.7.11.1</ecNumber>
    </recommendedName>
</protein>
<evidence type="ECO:0000313" key="16">
    <source>
        <dbReference type="EMBL" id="KAG0563441.1"/>
    </source>
</evidence>
<keyword evidence="4" id="KW-0808">Transferase</keyword>
<sequence>MGPFGRAAVGLIVSKDSANKKKKNGEDAVGSLKGGRRNAGSLPSWLKDDVAEEKPVKEGKDKSGKEGKEGKDKWKERVKESKEKTKKSLTSGKSQIDEELEMTISAPIPDEDFRLATSLLGLHRIKTRSGPLLFPPSTRSGPVYAGTFQSRFDTGNEARQEQEKAVNSWSKGESSSRLLSGVRKASKVHARDSVSPKDFTTAEDSSQSNRGRVLMHADASEMEASPSSDGSPGSSNVKKLQRSSRIGDAGARTHGSGLKFEGHDNGNVPQRVNPFDNNWTDGRASSSTSQSMHSRGGGSGGAFESHVFLQDQRSPSRHSVDDDAEAESPTESPRFKALLRMTKSNGKKLPDIKSFSHELDPRGLRSHEFFRPHNLGGFNDLEELVRTLKARFNTAKEEVNAELAVFAGDLIETLEKNADAAPDWQERAEDLLVLAKECAMMDSQQFRKSCEAIVHDLDEKRQELPMGILKQLHTRMLFILTRCTRLLQYQKRNFLELDLLRLQKVEKFWHPADNQKAPASEPVKRKPLIDNYRPIDVPMGRRTKDETTTIKSPLESIKESDSKVDLTSLKSSDFKDGTTDQLESIVIEKPASWKKFGKEKQTTPEKGSPHVGPGSKQAPRPMQPTPVKRLYNEKPMVICRICEEEVPTVHLEEHSRVCAFADRCDSKGLGVDERLRRLAQTLERLVESYTPKSSAVGTSVSPDTAKTLTYGGDQENCLTEKLTSVSEKLGAFERGGGDLLRRGSEDMLEDLHEIDTASILDEPRVFNAIACKTRFGPGPKADPFTTLASSVGSVLCPSSSVGSLTPRSPLTTPKHNHIDLLLADKNNFAESEDLQQITELADIAACIADTNHSHPKAAEYIISCMEDLKDVLQQNKVDALTVDTFGRRIDKLCREKYQLILDISGQSLPESLVNSAEEKLSLDEERYGSRTPVHQSHKDRTTIDDFEIIKPISRGAFGRVFLARKRITGDLFAIKVLRKADMIRKNAVESVQAERNILISVRNPFVVRFFYSFTCSENLYLVMEYLNGGDVFSLLRNMGCLEEDMVRVYIAELVLALEYLHGLGIVHRDLKPDNLLIARDGHIKLTDFGLSKVGLINSTDDLSGPTVGGATIMEEITKHHKVISGELPPQRERRQQRSAVGTPDYLAPEILLGNSHGPAADWWSTGIILFEMLTGIPPFNAEHPQVIFDNILNRNIPWPGVPEYMSEEAMDLIDRLLTEDPEYRLGAKGAAEVKAHPFFKDINWEGLAMQKAAFVPTVDNVHDTSYFTSRQCWTSAETSLFADPNYESSDYEPSTSGRSTSSSETRPEDSEVIDVAGPLQGRDLSEVTPSSRFSFSNFSFKNLSQLATINYDLLQNVKDATLPKGPNS</sequence>
<feature type="region of interest" description="Disordered" evidence="13">
    <location>
        <begin position="1284"/>
        <end position="1330"/>
    </location>
</feature>
<evidence type="ECO:0000256" key="9">
    <source>
        <dbReference type="ARBA" id="ARBA00022833"/>
    </source>
</evidence>
<evidence type="ECO:0000256" key="6">
    <source>
        <dbReference type="ARBA" id="ARBA00022741"/>
    </source>
</evidence>
<evidence type="ECO:0000256" key="1">
    <source>
        <dbReference type="ARBA" id="ARBA00012513"/>
    </source>
</evidence>
<feature type="compositionally biased region" description="Low complexity" evidence="13">
    <location>
        <begin position="225"/>
        <end position="235"/>
    </location>
</feature>
<feature type="region of interest" description="Disordered" evidence="13">
    <location>
        <begin position="593"/>
        <end position="626"/>
    </location>
</feature>
<keyword evidence="2" id="KW-0723">Serine/threonine-protein kinase</keyword>
<dbReference type="Pfam" id="PF26031">
    <property type="entry name" value="IREH1"/>
    <property type="match status" value="1"/>
</dbReference>
<dbReference type="PANTHER" id="PTHR24356">
    <property type="entry name" value="SERINE/THREONINE-PROTEIN KINASE"/>
    <property type="match status" value="1"/>
</dbReference>
<organism evidence="16 17">
    <name type="scientific">Ceratodon purpureus</name>
    <name type="common">Fire moss</name>
    <name type="synonym">Dicranum purpureum</name>
    <dbReference type="NCBI Taxonomy" id="3225"/>
    <lineage>
        <taxon>Eukaryota</taxon>
        <taxon>Viridiplantae</taxon>
        <taxon>Streptophyta</taxon>
        <taxon>Embryophyta</taxon>
        <taxon>Bryophyta</taxon>
        <taxon>Bryophytina</taxon>
        <taxon>Bryopsida</taxon>
        <taxon>Dicranidae</taxon>
        <taxon>Pseudoditrichales</taxon>
        <taxon>Ditrichaceae</taxon>
        <taxon>Ceratodon</taxon>
    </lineage>
</organism>
<keyword evidence="17" id="KW-1185">Reference proteome</keyword>
<keyword evidence="7" id="KW-0863">Zinc-finger</keyword>
<dbReference type="CDD" id="cd05579">
    <property type="entry name" value="STKc_MAST_like"/>
    <property type="match status" value="1"/>
</dbReference>
<dbReference type="PROSITE" id="PS50011">
    <property type="entry name" value="PROTEIN_KINASE_DOM"/>
    <property type="match status" value="1"/>
</dbReference>
<dbReference type="GO" id="GO:0008270">
    <property type="term" value="F:zinc ion binding"/>
    <property type="evidence" value="ECO:0007669"/>
    <property type="project" value="UniProtKB-KW"/>
</dbReference>
<dbReference type="PROSITE" id="PS00108">
    <property type="entry name" value="PROTEIN_KINASE_ST"/>
    <property type="match status" value="1"/>
</dbReference>
<feature type="compositionally biased region" description="Low complexity" evidence="13">
    <location>
        <begin position="1292"/>
        <end position="1304"/>
    </location>
</feature>
<comment type="catalytic activity">
    <reaction evidence="12">
        <text>L-seryl-[protein] + ATP = O-phospho-L-seryl-[protein] + ADP + H(+)</text>
        <dbReference type="Rhea" id="RHEA:17989"/>
        <dbReference type="Rhea" id="RHEA-COMP:9863"/>
        <dbReference type="Rhea" id="RHEA-COMP:11604"/>
        <dbReference type="ChEBI" id="CHEBI:15378"/>
        <dbReference type="ChEBI" id="CHEBI:29999"/>
        <dbReference type="ChEBI" id="CHEBI:30616"/>
        <dbReference type="ChEBI" id="CHEBI:83421"/>
        <dbReference type="ChEBI" id="CHEBI:456216"/>
        <dbReference type="EC" id="2.7.11.1"/>
    </reaction>
</comment>
<evidence type="ECO:0000256" key="11">
    <source>
        <dbReference type="ARBA" id="ARBA00047899"/>
    </source>
</evidence>
<evidence type="ECO:0000256" key="12">
    <source>
        <dbReference type="ARBA" id="ARBA00048679"/>
    </source>
</evidence>
<feature type="region of interest" description="Disordered" evidence="13">
    <location>
        <begin position="533"/>
        <end position="556"/>
    </location>
</feature>
<evidence type="ECO:0000256" key="3">
    <source>
        <dbReference type="ARBA" id="ARBA00022553"/>
    </source>
</evidence>
<dbReference type="InterPro" id="IPR000961">
    <property type="entry name" value="AGC-kinase_C"/>
</dbReference>
<feature type="domain" description="Protein kinase" evidence="14">
    <location>
        <begin position="946"/>
        <end position="1239"/>
    </location>
</feature>
<dbReference type="Proteomes" id="UP000822688">
    <property type="component" value="Chromosome 8"/>
</dbReference>
<name>A0A8T0GUM9_CERPU</name>
<feature type="region of interest" description="Disordered" evidence="13">
    <location>
        <begin position="164"/>
        <end position="336"/>
    </location>
</feature>
<evidence type="ECO:0000256" key="5">
    <source>
        <dbReference type="ARBA" id="ARBA00022723"/>
    </source>
</evidence>
<evidence type="ECO:0000259" key="15">
    <source>
        <dbReference type="PROSITE" id="PS51285"/>
    </source>
</evidence>
<dbReference type="Gene3D" id="1.10.510.10">
    <property type="entry name" value="Transferase(Phosphotransferase) domain 1"/>
    <property type="match status" value="1"/>
</dbReference>
<gene>
    <name evidence="16" type="ORF">KC19_8G031800</name>
</gene>
<comment type="caution">
    <text evidence="16">The sequence shown here is derived from an EMBL/GenBank/DDBJ whole genome shotgun (WGS) entry which is preliminary data.</text>
</comment>
<evidence type="ECO:0000256" key="7">
    <source>
        <dbReference type="ARBA" id="ARBA00022771"/>
    </source>
</evidence>
<accession>A0A8T0GUM9</accession>
<evidence type="ECO:0000259" key="14">
    <source>
        <dbReference type="PROSITE" id="PS50011"/>
    </source>
</evidence>
<evidence type="ECO:0000256" key="13">
    <source>
        <dbReference type="SAM" id="MobiDB-lite"/>
    </source>
</evidence>
<dbReference type="InterPro" id="IPR008271">
    <property type="entry name" value="Ser/Thr_kinase_AS"/>
</dbReference>
<keyword evidence="3" id="KW-0597">Phosphoprotein</keyword>
<dbReference type="Gene3D" id="3.30.200.20">
    <property type="entry name" value="Phosphorylase Kinase, domain 1"/>
    <property type="match status" value="1"/>
</dbReference>
<evidence type="ECO:0000256" key="4">
    <source>
        <dbReference type="ARBA" id="ARBA00022679"/>
    </source>
</evidence>
<feature type="compositionally biased region" description="Polar residues" evidence="13">
    <location>
        <begin position="267"/>
        <end position="293"/>
    </location>
</feature>
<dbReference type="InterPro" id="IPR058783">
    <property type="entry name" value="IREH1/IRE-like_N"/>
</dbReference>
<keyword evidence="8" id="KW-0418">Kinase</keyword>
<dbReference type="PANTHER" id="PTHR24356:SF1">
    <property type="entry name" value="SERINE_THREONINE-PROTEIN KINASE GREATWALL"/>
    <property type="match status" value="1"/>
</dbReference>
<dbReference type="SMART" id="SM00220">
    <property type="entry name" value="S_TKc"/>
    <property type="match status" value="1"/>
</dbReference>
<evidence type="ECO:0000256" key="8">
    <source>
        <dbReference type="ARBA" id="ARBA00022777"/>
    </source>
</evidence>
<dbReference type="EMBL" id="CM026429">
    <property type="protein sequence ID" value="KAG0563441.1"/>
    <property type="molecule type" value="Genomic_DNA"/>
</dbReference>
<dbReference type="GO" id="GO:0035556">
    <property type="term" value="P:intracellular signal transduction"/>
    <property type="evidence" value="ECO:0007669"/>
    <property type="project" value="TreeGrafter"/>
</dbReference>
<dbReference type="FunFam" id="3.30.200.20:FF:000147">
    <property type="entry name" value="probable serine/threonine protein kinase IREH1"/>
    <property type="match status" value="1"/>
</dbReference>
<comment type="catalytic activity">
    <reaction evidence="11">
        <text>L-threonyl-[protein] + ATP = O-phospho-L-threonyl-[protein] + ADP + H(+)</text>
        <dbReference type="Rhea" id="RHEA:46608"/>
        <dbReference type="Rhea" id="RHEA-COMP:11060"/>
        <dbReference type="Rhea" id="RHEA-COMP:11605"/>
        <dbReference type="ChEBI" id="CHEBI:15378"/>
        <dbReference type="ChEBI" id="CHEBI:30013"/>
        <dbReference type="ChEBI" id="CHEBI:30616"/>
        <dbReference type="ChEBI" id="CHEBI:61977"/>
        <dbReference type="ChEBI" id="CHEBI:456216"/>
        <dbReference type="EC" id="2.7.11.1"/>
    </reaction>
</comment>
<dbReference type="Pfam" id="PF00069">
    <property type="entry name" value="Pkinase"/>
    <property type="match status" value="1"/>
</dbReference>
<keyword evidence="10" id="KW-0067">ATP-binding</keyword>
<evidence type="ECO:0000256" key="10">
    <source>
        <dbReference type="ARBA" id="ARBA00022840"/>
    </source>
</evidence>
<feature type="domain" description="AGC-kinase C-terminal" evidence="15">
    <location>
        <begin position="1240"/>
        <end position="1296"/>
    </location>
</feature>
<feature type="region of interest" description="Disordered" evidence="13">
    <location>
        <begin position="1"/>
        <end position="94"/>
    </location>
</feature>
<dbReference type="InterPro" id="IPR050236">
    <property type="entry name" value="Ser_Thr_kinase_AGC"/>
</dbReference>
<dbReference type="GO" id="GO:0005524">
    <property type="term" value="F:ATP binding"/>
    <property type="evidence" value="ECO:0007669"/>
    <property type="project" value="UniProtKB-KW"/>
</dbReference>
<reference evidence="16" key="1">
    <citation type="submission" date="2020-06" db="EMBL/GenBank/DDBJ databases">
        <title>WGS assembly of Ceratodon purpureus strain R40.</title>
        <authorList>
            <person name="Carey S.B."/>
            <person name="Jenkins J."/>
            <person name="Shu S."/>
            <person name="Lovell J.T."/>
            <person name="Sreedasyam A."/>
            <person name="Maumus F."/>
            <person name="Tiley G.P."/>
            <person name="Fernandez-Pozo N."/>
            <person name="Barry K."/>
            <person name="Chen C."/>
            <person name="Wang M."/>
            <person name="Lipzen A."/>
            <person name="Daum C."/>
            <person name="Saski C.A."/>
            <person name="Payton A.C."/>
            <person name="Mcbreen J.C."/>
            <person name="Conrad R.E."/>
            <person name="Kollar L.M."/>
            <person name="Olsson S."/>
            <person name="Huttunen S."/>
            <person name="Landis J.B."/>
            <person name="Wickett N.J."/>
            <person name="Johnson M.G."/>
            <person name="Rensing S.A."/>
            <person name="Grimwood J."/>
            <person name="Schmutz J."/>
            <person name="Mcdaniel S.F."/>
        </authorList>
    </citation>
    <scope>NUCLEOTIDE SEQUENCE</scope>
    <source>
        <strain evidence="16">R40</strain>
    </source>
</reference>
<proteinExistence type="predicted"/>
<keyword evidence="6" id="KW-0547">Nucleotide-binding</keyword>
<dbReference type="InterPro" id="IPR011009">
    <property type="entry name" value="Kinase-like_dom_sf"/>
</dbReference>
<keyword evidence="9" id="KW-0862">Zinc</keyword>
<feature type="compositionally biased region" description="Basic and acidic residues" evidence="13">
    <location>
        <begin position="46"/>
        <end position="83"/>
    </location>
</feature>
<dbReference type="SUPFAM" id="SSF56112">
    <property type="entry name" value="Protein kinase-like (PK-like)"/>
    <property type="match status" value="1"/>
</dbReference>
<dbReference type="FunFam" id="1.10.510.10:FF:000294">
    <property type="entry name" value="Serine/threonine-protein kinase OXI1"/>
    <property type="match status" value="1"/>
</dbReference>
<dbReference type="FunFam" id="1.10.510.10:FF:001418">
    <property type="entry name" value="Serine/threonine protein kinase 15"/>
    <property type="match status" value="1"/>
</dbReference>